<keyword evidence="3 10" id="KW-0812">Transmembrane</keyword>
<dbReference type="GO" id="GO:0005254">
    <property type="term" value="F:chloride channel activity"/>
    <property type="evidence" value="ECO:0007669"/>
    <property type="project" value="UniProtKB-KW"/>
</dbReference>
<evidence type="ECO:0000256" key="9">
    <source>
        <dbReference type="ARBA" id="ARBA00023303"/>
    </source>
</evidence>
<evidence type="ECO:0000256" key="4">
    <source>
        <dbReference type="ARBA" id="ARBA00022989"/>
    </source>
</evidence>
<name>A0A081QZ03_STRMT</name>
<feature type="transmembrane region" description="Helical" evidence="10">
    <location>
        <begin position="158"/>
        <end position="184"/>
    </location>
</feature>
<feature type="transmembrane region" description="Helical" evidence="10">
    <location>
        <begin position="20"/>
        <end position="40"/>
    </location>
</feature>
<dbReference type="PANTHER" id="PTHR43427:SF6">
    <property type="entry name" value="CHLORIDE CHANNEL PROTEIN CLC-E"/>
    <property type="match status" value="1"/>
</dbReference>
<feature type="transmembrane region" description="Helical" evidence="10">
    <location>
        <begin position="232"/>
        <end position="250"/>
    </location>
</feature>
<dbReference type="PANTHER" id="PTHR43427">
    <property type="entry name" value="CHLORIDE CHANNEL PROTEIN CLC-E"/>
    <property type="match status" value="1"/>
</dbReference>
<organism evidence="11 12">
    <name type="scientific">Streptococcus mitis</name>
    <dbReference type="NCBI Taxonomy" id="28037"/>
    <lineage>
        <taxon>Bacteria</taxon>
        <taxon>Bacillati</taxon>
        <taxon>Bacillota</taxon>
        <taxon>Bacilli</taxon>
        <taxon>Lactobacillales</taxon>
        <taxon>Streptococcaceae</taxon>
        <taxon>Streptococcus</taxon>
        <taxon>Streptococcus mitis group</taxon>
    </lineage>
</organism>
<keyword evidence="8" id="KW-0868">Chloride</keyword>
<feature type="transmembrane region" description="Helical" evidence="10">
    <location>
        <begin position="306"/>
        <end position="325"/>
    </location>
</feature>
<dbReference type="Pfam" id="PF00654">
    <property type="entry name" value="Voltage_CLC"/>
    <property type="match status" value="1"/>
</dbReference>
<dbReference type="InterPro" id="IPR014743">
    <property type="entry name" value="Cl-channel_core"/>
</dbReference>
<accession>A0A081QZ03</accession>
<dbReference type="SUPFAM" id="SSF81340">
    <property type="entry name" value="Clc chloride channel"/>
    <property type="match status" value="1"/>
</dbReference>
<evidence type="ECO:0000256" key="3">
    <source>
        <dbReference type="ARBA" id="ARBA00022692"/>
    </source>
</evidence>
<proteinExistence type="predicted"/>
<keyword evidence="4 10" id="KW-1133">Transmembrane helix</keyword>
<evidence type="ECO:0000256" key="2">
    <source>
        <dbReference type="ARBA" id="ARBA00022448"/>
    </source>
</evidence>
<evidence type="ECO:0000256" key="5">
    <source>
        <dbReference type="ARBA" id="ARBA00023065"/>
    </source>
</evidence>
<dbReference type="InterPro" id="IPR050368">
    <property type="entry name" value="ClC-type_chloride_channel"/>
</dbReference>
<evidence type="ECO:0000313" key="11">
    <source>
        <dbReference type="EMBL" id="KEQ48176.1"/>
    </source>
</evidence>
<gene>
    <name evidence="11" type="ORF">SK608_1271</name>
</gene>
<keyword evidence="6 10" id="KW-0472">Membrane</keyword>
<dbReference type="GO" id="GO:0034707">
    <property type="term" value="C:chloride channel complex"/>
    <property type="evidence" value="ECO:0007669"/>
    <property type="project" value="UniProtKB-KW"/>
</dbReference>
<evidence type="ECO:0000256" key="8">
    <source>
        <dbReference type="ARBA" id="ARBA00023214"/>
    </source>
</evidence>
<evidence type="ECO:0000313" key="12">
    <source>
        <dbReference type="Proteomes" id="UP000028022"/>
    </source>
</evidence>
<sequence length="427" mass="46493">MLKELRSIFQKIPYNLKLFLAVILQGIVSGLSGIFLHYLLKMIEGIAFGQSEHQTVFLTDGVSSSRIGLSLIIVGVSSSLVWYFLQKKSQIFSIKAQMKDETSQYKLHFLKQLFHSIWQIIAVGGGAPIGKEAAPREIGTLFAGPIGKICSLSKKDQIFLLACGAGAGLAAVYQVPLTSVFFVFETLGIALSIKRFVLVGLTTYVSTYIAGLVISDQALYQIPAITWSLKEIWIIPLLLLFLTPLAWLFGRLSKEVSSNRIKDKRVLLTLPTAFLFLAGLASYFPHLLGNGRMIVQEVLNGSNGKTVFLLFILKALVVLITLWAGAYGGTLTPSFALGMAGAALFGMILGGDSQPSILLLGSVCFLSVTLRAPWSATGLVIGFTGLGIDSLPYLLVTAVLAYEFAKILDRFSWANILCQKSKNRVIR</sequence>
<feature type="transmembrane region" description="Helical" evidence="10">
    <location>
        <begin position="380"/>
        <end position="402"/>
    </location>
</feature>
<keyword evidence="7" id="KW-0869">Chloride channel</keyword>
<feature type="transmembrane region" description="Helical" evidence="10">
    <location>
        <begin position="266"/>
        <end position="285"/>
    </location>
</feature>
<feature type="transmembrane region" description="Helical" evidence="10">
    <location>
        <begin position="67"/>
        <end position="85"/>
    </location>
</feature>
<comment type="subcellular location">
    <subcellularLocation>
        <location evidence="1">Membrane</location>
        <topology evidence="1">Multi-pass membrane protein</topology>
    </subcellularLocation>
</comment>
<dbReference type="Gene3D" id="1.10.3080.10">
    <property type="entry name" value="Clc chloride channel"/>
    <property type="match status" value="1"/>
</dbReference>
<dbReference type="Proteomes" id="UP000028022">
    <property type="component" value="Unassembled WGS sequence"/>
</dbReference>
<evidence type="ECO:0000256" key="7">
    <source>
        <dbReference type="ARBA" id="ARBA00023173"/>
    </source>
</evidence>
<feature type="transmembrane region" description="Helical" evidence="10">
    <location>
        <begin position="196"/>
        <end position="220"/>
    </location>
</feature>
<keyword evidence="5" id="KW-0406">Ion transport</keyword>
<evidence type="ECO:0000256" key="10">
    <source>
        <dbReference type="SAM" id="Phobius"/>
    </source>
</evidence>
<protein>
    <submittedName>
        <fullName evidence="11">Voltage gated chloride channel family protein</fullName>
    </submittedName>
</protein>
<evidence type="ECO:0000256" key="6">
    <source>
        <dbReference type="ARBA" id="ARBA00023136"/>
    </source>
</evidence>
<keyword evidence="2" id="KW-0813">Transport</keyword>
<comment type="caution">
    <text evidence="11">The sequence shown here is derived from an EMBL/GenBank/DDBJ whole genome shotgun (WGS) entry which is preliminary data.</text>
</comment>
<dbReference type="EMBL" id="JPFZ01000009">
    <property type="protein sequence ID" value="KEQ48176.1"/>
    <property type="molecule type" value="Genomic_DNA"/>
</dbReference>
<evidence type="ECO:0000256" key="1">
    <source>
        <dbReference type="ARBA" id="ARBA00004141"/>
    </source>
</evidence>
<dbReference type="InterPro" id="IPR001807">
    <property type="entry name" value="ClC"/>
</dbReference>
<reference evidence="11 12" key="1">
    <citation type="submission" date="2014-05" db="EMBL/GenBank/DDBJ databases">
        <authorList>
            <person name="Daugherty S.C."/>
            <person name="Tallon L.J."/>
            <person name="Sadzewicz L."/>
            <person name="Kilian M."/>
            <person name="Tettelin H."/>
        </authorList>
    </citation>
    <scope>NUCLEOTIDE SEQUENCE [LARGE SCALE GENOMIC DNA]</scope>
    <source>
        <strain evidence="11 12">SK608</strain>
    </source>
</reference>
<dbReference type="AlphaFoldDB" id="A0A081QZ03"/>
<keyword evidence="9" id="KW-0407">Ion channel</keyword>